<feature type="compositionally biased region" description="Gly residues" evidence="1">
    <location>
        <begin position="253"/>
        <end position="264"/>
    </location>
</feature>
<reference evidence="3 4" key="1">
    <citation type="submission" date="2019-07" db="EMBL/GenBank/DDBJ databases">
        <title>Whole genome shotgun sequence of Myxococcus virescens NBRC 100334.</title>
        <authorList>
            <person name="Hosoyama A."/>
            <person name="Uohara A."/>
            <person name="Ohji S."/>
            <person name="Ichikawa N."/>
        </authorList>
    </citation>
    <scope>NUCLEOTIDE SEQUENCE [LARGE SCALE GENOMIC DNA]</scope>
    <source>
        <strain evidence="3 4">NBRC 100334</strain>
    </source>
</reference>
<feature type="domain" description="DUF4142" evidence="2">
    <location>
        <begin position="104"/>
        <end position="248"/>
    </location>
</feature>
<dbReference type="AlphaFoldDB" id="A0A511HAG8"/>
<proteinExistence type="predicted"/>
<evidence type="ECO:0000259" key="2">
    <source>
        <dbReference type="Pfam" id="PF13628"/>
    </source>
</evidence>
<comment type="caution">
    <text evidence="3">The sequence shown here is derived from an EMBL/GenBank/DDBJ whole genome shotgun (WGS) entry which is preliminary data.</text>
</comment>
<dbReference type="InterPro" id="IPR012347">
    <property type="entry name" value="Ferritin-like"/>
</dbReference>
<dbReference type="EMBL" id="BJVY01000010">
    <property type="protein sequence ID" value="GEL70513.1"/>
    <property type="molecule type" value="Genomic_DNA"/>
</dbReference>
<dbReference type="Gene3D" id="1.20.1260.10">
    <property type="match status" value="1"/>
</dbReference>
<gene>
    <name evidence="3" type="ORF">MVI01_22970</name>
</gene>
<dbReference type="PANTHER" id="PTHR38593">
    <property type="entry name" value="BLR2558 PROTEIN"/>
    <property type="match status" value="1"/>
</dbReference>
<dbReference type="PANTHER" id="PTHR38593:SF1">
    <property type="entry name" value="BLR2558 PROTEIN"/>
    <property type="match status" value="1"/>
</dbReference>
<sequence length="275" mass="29468">MGSATVIRRTLSSLCVKWRTDASSRAVHPAPTPLQRARPPFLTHKEQHPMKHPLPGLVLAASLFTQGASFAQSGMPDSPPSQQDTVSVQKGMATYRGYTAPTDEKALLDRLHLANQHEIKSGKLAQQRSQNPDVKAFGTIMMKAHTALDQKLTSYARSKGLKLAESPKPMNDAEEASMAKDKATMEQLEVIRGAPFDSAYLASQVTGHDAVLGMVLTAQKAMPKATPELAALLEDLSKQVPAHRHQAWNMLGKLGGETGVGGSGPAHPPPSPPKP</sequence>
<accession>A0A511HAG8</accession>
<dbReference type="InterPro" id="IPR025419">
    <property type="entry name" value="DUF4142"/>
</dbReference>
<feature type="region of interest" description="Disordered" evidence="1">
    <location>
        <begin position="253"/>
        <end position="275"/>
    </location>
</feature>
<dbReference type="Pfam" id="PF13628">
    <property type="entry name" value="DUF4142"/>
    <property type="match status" value="1"/>
</dbReference>
<feature type="compositionally biased region" description="Pro residues" evidence="1">
    <location>
        <begin position="266"/>
        <end position="275"/>
    </location>
</feature>
<evidence type="ECO:0000313" key="4">
    <source>
        <dbReference type="Proteomes" id="UP000321224"/>
    </source>
</evidence>
<evidence type="ECO:0000313" key="3">
    <source>
        <dbReference type="EMBL" id="GEL70513.1"/>
    </source>
</evidence>
<evidence type="ECO:0000256" key="1">
    <source>
        <dbReference type="SAM" id="MobiDB-lite"/>
    </source>
</evidence>
<dbReference type="Proteomes" id="UP000321224">
    <property type="component" value="Unassembled WGS sequence"/>
</dbReference>
<name>A0A511HAG8_9BACT</name>
<organism evidence="3 4">
    <name type="scientific">Myxococcus virescens</name>
    <dbReference type="NCBI Taxonomy" id="83456"/>
    <lineage>
        <taxon>Bacteria</taxon>
        <taxon>Pseudomonadati</taxon>
        <taxon>Myxococcota</taxon>
        <taxon>Myxococcia</taxon>
        <taxon>Myxococcales</taxon>
        <taxon>Cystobacterineae</taxon>
        <taxon>Myxococcaceae</taxon>
        <taxon>Myxococcus</taxon>
    </lineage>
</organism>
<protein>
    <recommendedName>
        <fullName evidence="2">DUF4142 domain-containing protein</fullName>
    </recommendedName>
</protein>